<evidence type="ECO:0000259" key="2">
    <source>
        <dbReference type="Pfam" id="PF09967"/>
    </source>
</evidence>
<dbReference type="PANTHER" id="PTHR38730:SF1">
    <property type="entry name" value="SLL7028 PROTEIN"/>
    <property type="match status" value="1"/>
</dbReference>
<organism evidence="4 5">
    <name type="scientific">Methanonatronarchaeum thermophilum</name>
    <dbReference type="NCBI Taxonomy" id="1927129"/>
    <lineage>
        <taxon>Archaea</taxon>
        <taxon>Methanobacteriati</taxon>
        <taxon>Methanobacteriota</taxon>
        <taxon>Methanonatronarchaeia</taxon>
        <taxon>Methanonatronarchaeales</taxon>
        <taxon>Methanonatronarchaeaceae</taxon>
        <taxon>Methanonatronarchaeum</taxon>
    </lineage>
</organism>
<evidence type="ECO:0000259" key="3">
    <source>
        <dbReference type="Pfam" id="PF13203"/>
    </source>
</evidence>
<dbReference type="Pfam" id="PF13203">
    <property type="entry name" value="DUF2201_N"/>
    <property type="match status" value="1"/>
</dbReference>
<dbReference type="SUPFAM" id="SSF53300">
    <property type="entry name" value="vWA-like"/>
    <property type="match status" value="1"/>
</dbReference>
<reference evidence="4 5" key="1">
    <citation type="submission" date="2016-12" db="EMBL/GenBank/DDBJ databases">
        <title>Discovery of methanogenic haloarchaea.</title>
        <authorList>
            <person name="Sorokin D.Y."/>
            <person name="Makarova K.S."/>
            <person name="Abbas B."/>
            <person name="Ferrer M."/>
            <person name="Golyshin P.N."/>
        </authorList>
    </citation>
    <scope>NUCLEOTIDE SEQUENCE [LARGE SCALE GENOMIC DNA]</scope>
    <source>
        <strain evidence="4">AMET1</strain>
    </source>
</reference>
<dbReference type="InterPro" id="IPR036465">
    <property type="entry name" value="vWFA_dom_sf"/>
</dbReference>
<dbReference type="Gene3D" id="3.40.50.410">
    <property type="entry name" value="von Willebrand factor, type A domain"/>
    <property type="match status" value="1"/>
</dbReference>
<evidence type="ECO:0000256" key="1">
    <source>
        <dbReference type="SAM" id="MobiDB-lite"/>
    </source>
</evidence>
<dbReference type="InterPro" id="IPR018698">
    <property type="entry name" value="VWA-like_dom"/>
</dbReference>
<dbReference type="Proteomes" id="UP000195137">
    <property type="component" value="Unassembled WGS sequence"/>
</dbReference>
<feature type="region of interest" description="Disordered" evidence="1">
    <location>
        <begin position="133"/>
        <end position="211"/>
    </location>
</feature>
<sequence length="401" mass="47119">MDQKKRLEKARIQLLINNPFFGHLANYFQFKENKTIKGPIATKNKTIYYNPKNTTQYNNEELQTSIAHVIMHTALGHDWRQGNRNKKIWDTSTDQAVNHLLNASNFTLPKQTELKANFKDKSAEEIYAELKKQIKEKNNKNQDKKQPNQKQIKEKNNQYKGASLENKIDSHETWEKTTKKQQKNNQEEWKRRMTEAAKHAEKEGQLPGTIERKVKKTTKPKINWRHQLRRYIIQHARDDYNWMRPNRRLLQYNIYYPSARNEKLEIAVAIDTSGSISQNQLETFLSEVKEILNYTDNYKIILIACDAKIQNYREITSEETTNINKTIQKFAENIKGGGGTKYSPVLEKLKNKQINALIYLTDGKCNEKLKKPKYDVIWAISQQGTTERINFGKKIQINTEN</sequence>
<evidence type="ECO:0000313" key="4">
    <source>
        <dbReference type="EMBL" id="OUJ18709.1"/>
    </source>
</evidence>
<proteinExistence type="predicted"/>
<evidence type="ECO:0000313" key="5">
    <source>
        <dbReference type="Proteomes" id="UP000195137"/>
    </source>
</evidence>
<gene>
    <name evidence="4" type="ORF">AMET1_0358</name>
</gene>
<dbReference type="AlphaFoldDB" id="A0A1Y3GBB8"/>
<feature type="compositionally biased region" description="Basic and acidic residues" evidence="1">
    <location>
        <begin position="185"/>
        <end position="204"/>
    </location>
</feature>
<feature type="compositionally biased region" description="Basic and acidic residues" evidence="1">
    <location>
        <begin position="166"/>
        <end position="178"/>
    </location>
</feature>
<comment type="caution">
    <text evidence="4">The sequence shown here is derived from an EMBL/GenBank/DDBJ whole genome shotgun (WGS) entry which is preliminary data.</text>
</comment>
<feature type="compositionally biased region" description="Basic and acidic residues" evidence="1">
    <location>
        <begin position="133"/>
        <end position="157"/>
    </location>
</feature>
<feature type="domain" description="VWA-like" evidence="2">
    <location>
        <begin position="266"/>
        <end position="397"/>
    </location>
</feature>
<protein>
    <submittedName>
        <fullName evidence="4">Putative metal-dependent peptidase fused to vWFA domain</fullName>
    </submittedName>
</protein>
<dbReference type="Pfam" id="PF09967">
    <property type="entry name" value="DUF2201"/>
    <property type="match status" value="1"/>
</dbReference>
<keyword evidence="5" id="KW-1185">Reference proteome</keyword>
<dbReference type="PANTHER" id="PTHR38730">
    <property type="entry name" value="SLL7028 PROTEIN"/>
    <property type="match status" value="1"/>
</dbReference>
<dbReference type="RefSeq" id="WP_143406801.1">
    <property type="nucleotide sequence ID" value="NZ_MRZU01000003.1"/>
</dbReference>
<dbReference type="EMBL" id="MRZU01000003">
    <property type="protein sequence ID" value="OUJ18709.1"/>
    <property type="molecule type" value="Genomic_DNA"/>
</dbReference>
<accession>A0A1Y3GBB8</accession>
<feature type="domain" description="Putative metallopeptidase" evidence="3">
    <location>
        <begin position="4"/>
        <end position="258"/>
    </location>
</feature>
<dbReference type="InterPro" id="IPR025154">
    <property type="entry name" value="Put_metallopeptidase_dom"/>
</dbReference>
<name>A0A1Y3GBB8_9EURY</name>